<dbReference type="EMBL" id="JAIWQS010000012">
    <property type="protein sequence ID" value="KAJ8748454.1"/>
    <property type="molecule type" value="Genomic_DNA"/>
</dbReference>
<dbReference type="Proteomes" id="UP001159364">
    <property type="component" value="Linkage Group LG12"/>
</dbReference>
<reference evidence="1 2" key="1">
    <citation type="submission" date="2021-09" db="EMBL/GenBank/DDBJ databases">
        <title>Genomic insights and catalytic innovation underlie evolution of tropane alkaloids biosynthesis.</title>
        <authorList>
            <person name="Wang Y.-J."/>
            <person name="Tian T."/>
            <person name="Huang J.-P."/>
            <person name="Huang S.-X."/>
        </authorList>
    </citation>
    <scope>NUCLEOTIDE SEQUENCE [LARGE SCALE GENOMIC DNA]</scope>
    <source>
        <strain evidence="1">KIB-2018</strain>
        <tissue evidence="1">Leaf</tissue>
    </source>
</reference>
<dbReference type="InterPro" id="IPR010770">
    <property type="entry name" value="Ecd"/>
</dbReference>
<dbReference type="PANTHER" id="PTHR13060">
    <property type="entry name" value="SGT1 PROTEIN HSGT1 SUPPRESSOR OF GCR2"/>
    <property type="match status" value="1"/>
</dbReference>
<dbReference type="Pfam" id="PF07093">
    <property type="entry name" value="SGT1"/>
    <property type="match status" value="2"/>
</dbReference>
<gene>
    <name evidence="1" type="ORF">K2173_003349</name>
</gene>
<accession>A0AAV8S8S1</accession>
<dbReference type="GO" id="GO:0005634">
    <property type="term" value="C:nucleus"/>
    <property type="evidence" value="ECO:0007669"/>
    <property type="project" value="TreeGrafter"/>
</dbReference>
<comment type="caution">
    <text evidence="1">The sequence shown here is derived from an EMBL/GenBank/DDBJ whole genome shotgun (WGS) entry which is preliminary data.</text>
</comment>
<dbReference type="AlphaFoldDB" id="A0AAV8S8S1"/>
<organism evidence="1 2">
    <name type="scientific">Erythroxylum novogranatense</name>
    <dbReference type="NCBI Taxonomy" id="1862640"/>
    <lineage>
        <taxon>Eukaryota</taxon>
        <taxon>Viridiplantae</taxon>
        <taxon>Streptophyta</taxon>
        <taxon>Embryophyta</taxon>
        <taxon>Tracheophyta</taxon>
        <taxon>Spermatophyta</taxon>
        <taxon>Magnoliopsida</taxon>
        <taxon>eudicotyledons</taxon>
        <taxon>Gunneridae</taxon>
        <taxon>Pentapetalae</taxon>
        <taxon>rosids</taxon>
        <taxon>fabids</taxon>
        <taxon>Malpighiales</taxon>
        <taxon>Erythroxylaceae</taxon>
        <taxon>Erythroxylum</taxon>
    </lineage>
</organism>
<name>A0AAV8S8S1_9ROSI</name>
<dbReference type="PANTHER" id="PTHR13060:SF0">
    <property type="entry name" value="PROTEIN ECDYSONELESS HOMOLOG"/>
    <property type="match status" value="1"/>
</dbReference>
<protein>
    <submittedName>
        <fullName evidence="1">Uncharacterized protein</fullName>
    </submittedName>
</protein>
<keyword evidence="2" id="KW-1185">Reference proteome</keyword>
<evidence type="ECO:0000313" key="1">
    <source>
        <dbReference type="EMBL" id="KAJ8748454.1"/>
    </source>
</evidence>
<proteinExistence type="predicted"/>
<evidence type="ECO:0000313" key="2">
    <source>
        <dbReference type="Proteomes" id="UP001159364"/>
    </source>
</evidence>
<sequence>MAEPTQLTDFDLIFSHRHSRIPEDTVFYTIFPESAVSYSASSSSSSAVAAIVSRHFHSLAAQNWDNNGDFLLIEATFHLPYWLNPDTNLNHVFVHRGEVHIVPRDRLPKPSLVDSLKFLINCESESRASSRFKQLSSDRDFLKSQAKYAFRLCMLTYAREISAPKCYPMPSRGDGVSEYLEAELGMKIACMFEMMYQRKEKERVEGKGSTWVNYKESLERNGYFEGLLPISEEYNRRMENVEECYRKSVLFSRTSDMLSALIRRIDEILALPYLVEDFRDNEVPPFDDDSWLYHGEAELNFKTKVTQDAGPSSSSSKNLDDFDFGHVAKSMQSFVDKVNMNKVELDADRFRKDNIYFFIDSQTVNWLFKKALLRKALLTKVTINCLRNLHVTKRNNRGSCF</sequence>